<gene>
    <name evidence="1" type="ORF">DSAG12_03522</name>
</gene>
<reference evidence="1 2" key="1">
    <citation type="journal article" date="2020" name="Nature">
        <title>Isolation of an archaeon at the prokaryote-eukaryote interface.</title>
        <authorList>
            <person name="Imachi H."/>
            <person name="Nobu M.K."/>
            <person name="Nakahara N."/>
            <person name="Morono Y."/>
            <person name="Ogawara M."/>
            <person name="Takaki Y."/>
            <person name="Takano Y."/>
            <person name="Uematsu K."/>
            <person name="Ikuta T."/>
            <person name="Ito M."/>
            <person name="Matsui Y."/>
            <person name="Miyazaki M."/>
            <person name="Murata K."/>
            <person name="Saito Y."/>
            <person name="Sakai S."/>
            <person name="Song C."/>
            <person name="Tasumi E."/>
            <person name="Yamanaka Y."/>
            <person name="Yamaguchi T."/>
            <person name="Kamagata Y."/>
            <person name="Tamaki H."/>
            <person name="Takai K."/>
        </authorList>
    </citation>
    <scope>NUCLEOTIDE SEQUENCE [LARGE SCALE GENOMIC DNA]</scope>
    <source>
        <strain evidence="1 2">MK-D1</strain>
    </source>
</reference>
<sequence length="230" mass="27545">MKIEQLSEIEANVYKTLKDYIRDFNEFNLKMALPYCFDKLNYKYSDSAIAISVKSLIQKKYIIQGSSLTKEDILHNQNRKKILDFIQVNPGSYNRLIRRELSLGSNEFNWHIGMLEKFGFVKKVRFHQRSYGYFEKRSYMDHEYDLYLLQNEKINQILKILEKDPLKISQITKKLEFHHNTVQKYLQILENRKLIFLTINGKHIYYNVNSDLIIKLRKIINGAIFVEFAE</sequence>
<organism evidence="1 2">
    <name type="scientific">Promethearchaeum syntrophicum</name>
    <dbReference type="NCBI Taxonomy" id="2594042"/>
    <lineage>
        <taxon>Archaea</taxon>
        <taxon>Promethearchaeati</taxon>
        <taxon>Promethearchaeota</taxon>
        <taxon>Promethearchaeia</taxon>
        <taxon>Promethearchaeales</taxon>
        <taxon>Promethearchaeaceae</taxon>
        <taxon>Promethearchaeum</taxon>
    </lineage>
</organism>
<protein>
    <submittedName>
        <fullName evidence="1">Uncharacterized protein</fullName>
    </submittedName>
</protein>
<reference evidence="1 2" key="2">
    <citation type="journal article" date="2024" name="Int. J. Syst. Evol. Microbiol.">
        <title>Promethearchaeum syntrophicum gen. nov., sp. nov., an anaerobic, obligately syntrophic archaeon, the first isolate of the lineage 'Asgard' archaea, and proposal of the new archaeal phylum Promethearchaeota phyl. nov. and kingdom Promethearchaeati regn. nov.</title>
        <authorList>
            <person name="Imachi H."/>
            <person name="Nobu M.K."/>
            <person name="Kato S."/>
            <person name="Takaki Y."/>
            <person name="Miyazaki M."/>
            <person name="Miyata M."/>
            <person name="Ogawara M."/>
            <person name="Saito Y."/>
            <person name="Sakai S."/>
            <person name="Tahara Y.O."/>
            <person name="Takano Y."/>
            <person name="Tasumi E."/>
            <person name="Uematsu K."/>
            <person name="Yoshimura T."/>
            <person name="Itoh T."/>
            <person name="Ohkuma M."/>
            <person name="Takai K."/>
        </authorList>
    </citation>
    <scope>NUCLEOTIDE SEQUENCE [LARGE SCALE GENOMIC DNA]</scope>
    <source>
        <strain evidence="1 2">MK-D1</strain>
    </source>
</reference>
<dbReference type="SUPFAM" id="SSF46785">
    <property type="entry name" value="Winged helix' DNA-binding domain"/>
    <property type="match status" value="1"/>
</dbReference>
<dbReference type="CDD" id="cd00090">
    <property type="entry name" value="HTH_ARSR"/>
    <property type="match status" value="1"/>
</dbReference>
<keyword evidence="2" id="KW-1185">Reference proteome</keyword>
<dbReference type="KEGG" id="psyt:DSAG12_03522"/>
<proteinExistence type="predicted"/>
<dbReference type="PANTHER" id="PTHR36216:SF1">
    <property type="entry name" value="HTH ARSR-TYPE DOMAIN-CONTAINING PROTEIN"/>
    <property type="match status" value="1"/>
</dbReference>
<dbReference type="Gene3D" id="1.10.10.10">
    <property type="entry name" value="Winged helix-like DNA-binding domain superfamily/Winged helix DNA-binding domain"/>
    <property type="match status" value="2"/>
</dbReference>
<dbReference type="GeneID" id="41331493"/>
<evidence type="ECO:0000313" key="1">
    <source>
        <dbReference type="EMBL" id="QEE17685.1"/>
    </source>
</evidence>
<dbReference type="InterPro" id="IPR036388">
    <property type="entry name" value="WH-like_DNA-bd_sf"/>
</dbReference>
<dbReference type="OrthoDB" id="28610at2157"/>
<dbReference type="AlphaFoldDB" id="A0A5B9DF57"/>
<dbReference type="RefSeq" id="WP_147664573.1">
    <property type="nucleotide sequence ID" value="NZ_CP042905.2"/>
</dbReference>
<dbReference type="Proteomes" id="UP000321408">
    <property type="component" value="Chromosome"/>
</dbReference>
<name>A0A5B9DF57_9ARCH</name>
<dbReference type="InterPro" id="IPR011991">
    <property type="entry name" value="ArsR-like_HTH"/>
</dbReference>
<dbReference type="PANTHER" id="PTHR36216">
    <property type="entry name" value="TRANSCRIPTIONAL REGULATOR, TRMB"/>
    <property type="match status" value="1"/>
</dbReference>
<dbReference type="InterPro" id="IPR036390">
    <property type="entry name" value="WH_DNA-bd_sf"/>
</dbReference>
<dbReference type="EMBL" id="CP042905">
    <property type="protein sequence ID" value="QEE17685.1"/>
    <property type="molecule type" value="Genomic_DNA"/>
</dbReference>
<accession>A0A5B9DF57</accession>
<evidence type="ECO:0000313" key="2">
    <source>
        <dbReference type="Proteomes" id="UP000321408"/>
    </source>
</evidence>